<keyword evidence="2" id="KW-1185">Reference proteome</keyword>
<dbReference type="EMBL" id="AZBU02000006">
    <property type="protein sequence ID" value="TKR73032.1"/>
    <property type="molecule type" value="Genomic_DNA"/>
</dbReference>
<comment type="caution">
    <text evidence="1">The sequence shown here is derived from an EMBL/GenBank/DDBJ whole genome shotgun (WGS) entry which is preliminary data.</text>
</comment>
<evidence type="ECO:0000313" key="1">
    <source>
        <dbReference type="EMBL" id="TKR73032.1"/>
    </source>
</evidence>
<protein>
    <submittedName>
        <fullName evidence="1">Uncharacterized protein</fullName>
    </submittedName>
</protein>
<name>A0A4U5MU26_STECR</name>
<sequence>MANCTLGEIWASQIRTNHAMRLGFGKAEKMGGTLGLKLFLEFKFQPSLYTNKSLVSLKLLPATSYLYYTSANSFHSLHVRLFMFCSSSSGTSLQVSAAPPAYERQSSQSEIIIHHFVSLTH</sequence>
<reference evidence="1 2" key="2">
    <citation type="journal article" date="2019" name="G3 (Bethesda)">
        <title>Hybrid Assembly of the Genome of the Entomopathogenic Nematode Steinernema carpocapsae Identifies the X-Chromosome.</title>
        <authorList>
            <person name="Serra L."/>
            <person name="Macchietto M."/>
            <person name="Macias-Munoz A."/>
            <person name="McGill C.J."/>
            <person name="Rodriguez I.M."/>
            <person name="Rodriguez B."/>
            <person name="Murad R."/>
            <person name="Mortazavi A."/>
        </authorList>
    </citation>
    <scope>NUCLEOTIDE SEQUENCE [LARGE SCALE GENOMIC DNA]</scope>
    <source>
        <strain evidence="1 2">ALL</strain>
    </source>
</reference>
<dbReference type="Proteomes" id="UP000298663">
    <property type="component" value="Unassembled WGS sequence"/>
</dbReference>
<evidence type="ECO:0000313" key="2">
    <source>
        <dbReference type="Proteomes" id="UP000298663"/>
    </source>
</evidence>
<dbReference type="AlphaFoldDB" id="A0A4U5MU26"/>
<gene>
    <name evidence="1" type="ORF">L596_020396</name>
</gene>
<accession>A0A4U5MU26</accession>
<organism evidence="1 2">
    <name type="scientific">Steinernema carpocapsae</name>
    <name type="common">Entomopathogenic nematode</name>
    <dbReference type="NCBI Taxonomy" id="34508"/>
    <lineage>
        <taxon>Eukaryota</taxon>
        <taxon>Metazoa</taxon>
        <taxon>Ecdysozoa</taxon>
        <taxon>Nematoda</taxon>
        <taxon>Chromadorea</taxon>
        <taxon>Rhabditida</taxon>
        <taxon>Tylenchina</taxon>
        <taxon>Panagrolaimomorpha</taxon>
        <taxon>Strongyloidoidea</taxon>
        <taxon>Steinernematidae</taxon>
        <taxon>Steinernema</taxon>
    </lineage>
</organism>
<proteinExistence type="predicted"/>
<reference evidence="1 2" key="1">
    <citation type="journal article" date="2015" name="Genome Biol.">
        <title>Comparative genomics of Steinernema reveals deeply conserved gene regulatory networks.</title>
        <authorList>
            <person name="Dillman A.R."/>
            <person name="Macchietto M."/>
            <person name="Porter C.F."/>
            <person name="Rogers A."/>
            <person name="Williams B."/>
            <person name="Antoshechkin I."/>
            <person name="Lee M.M."/>
            <person name="Goodwin Z."/>
            <person name="Lu X."/>
            <person name="Lewis E.E."/>
            <person name="Goodrich-Blair H."/>
            <person name="Stock S.P."/>
            <person name="Adams B.J."/>
            <person name="Sternberg P.W."/>
            <person name="Mortazavi A."/>
        </authorList>
    </citation>
    <scope>NUCLEOTIDE SEQUENCE [LARGE SCALE GENOMIC DNA]</scope>
    <source>
        <strain evidence="1 2">ALL</strain>
    </source>
</reference>